<organism evidence="7 8">
    <name type="scientific">Striga asiatica</name>
    <name type="common">Asiatic witchweed</name>
    <name type="synonym">Buchnera asiatica</name>
    <dbReference type="NCBI Taxonomy" id="4170"/>
    <lineage>
        <taxon>Eukaryota</taxon>
        <taxon>Viridiplantae</taxon>
        <taxon>Streptophyta</taxon>
        <taxon>Embryophyta</taxon>
        <taxon>Tracheophyta</taxon>
        <taxon>Spermatophyta</taxon>
        <taxon>Magnoliopsida</taxon>
        <taxon>eudicotyledons</taxon>
        <taxon>Gunneridae</taxon>
        <taxon>Pentapetalae</taxon>
        <taxon>asterids</taxon>
        <taxon>lamiids</taxon>
        <taxon>Lamiales</taxon>
        <taxon>Orobanchaceae</taxon>
        <taxon>Buchnereae</taxon>
        <taxon>Striga</taxon>
    </lineage>
</organism>
<dbReference type="Gene3D" id="1.10.600.10">
    <property type="entry name" value="Farnesyl Diphosphate Synthase"/>
    <property type="match status" value="1"/>
</dbReference>
<dbReference type="InterPro" id="IPR036965">
    <property type="entry name" value="Terpene_synth_N_sf"/>
</dbReference>
<dbReference type="InterPro" id="IPR008949">
    <property type="entry name" value="Isoprenoid_synthase_dom_sf"/>
</dbReference>
<dbReference type="Pfam" id="PF03936">
    <property type="entry name" value="Terpene_synth_C"/>
    <property type="match status" value="2"/>
</dbReference>
<feature type="domain" description="Terpene synthase metal-binding" evidence="6">
    <location>
        <begin position="348"/>
        <end position="461"/>
    </location>
</feature>
<evidence type="ECO:0000313" key="8">
    <source>
        <dbReference type="Proteomes" id="UP000325081"/>
    </source>
</evidence>
<evidence type="ECO:0000256" key="1">
    <source>
        <dbReference type="ARBA" id="ARBA00001946"/>
    </source>
</evidence>
<sequence length="518" mass="59975">MEHSFLSSQASRATFEDMTYFDLDMKNSRLEQVRSVLAKFEQNSFESLVLVDIIQRLGLDYLFQDEIGAILDMHHILATKSTFLKHELYQASLCFRLLRQQGYQVNADDFFGKFKDENGRFCFEDIGQNTDTIKAALALHEASHVHVNGEEILHEAAKCSSQYLSHKLINLKSFDQDHAKMAKHSLLYPQHKSMTQFMSMDFLRSLKGQYGWESSLKELAELEYTSLESLHKDELVRVVKWWENLGLSSQLKSLRNEPIKWHLWSIVTLWDPKWSKQRILLTKPISLVFAVDDIFDLYGTLEELTLFTDAVNKWEIRAAEKLPAYMKTCFMAIYDTTNEISRVVFQEHEAEWFSSGKLPKSKEYLKNGVISSGVVMVLAHLFFLMGNRLTKKTESLLNDESQGITYSVANLLRLLDDLRTAQDEQQEGYDGSYLECYMEEHDHSLESAREHVMAMVSCTWENLNKKSLCSISPFSLSFRKACLNAARMVPMVYAHDKNLRIPVVEHLIKALLRETTFM</sequence>
<dbReference type="GO" id="GO:0016114">
    <property type="term" value="P:terpenoid biosynthetic process"/>
    <property type="evidence" value="ECO:0007669"/>
    <property type="project" value="InterPro"/>
</dbReference>
<evidence type="ECO:0000256" key="2">
    <source>
        <dbReference type="ARBA" id="ARBA00022723"/>
    </source>
</evidence>
<comment type="cofactor">
    <cofactor evidence="1">
        <name>Mg(2+)</name>
        <dbReference type="ChEBI" id="CHEBI:18420"/>
    </cofactor>
</comment>
<accession>A0A5A7PER5</accession>
<evidence type="ECO:0000256" key="3">
    <source>
        <dbReference type="ARBA" id="ARBA00022842"/>
    </source>
</evidence>
<protein>
    <submittedName>
        <fullName evidence="7">Linalool synthase</fullName>
    </submittedName>
</protein>
<dbReference type="EMBL" id="BKCP01004439">
    <property type="protein sequence ID" value="GER31269.1"/>
    <property type="molecule type" value="Genomic_DNA"/>
</dbReference>
<evidence type="ECO:0000313" key="7">
    <source>
        <dbReference type="EMBL" id="GER31269.1"/>
    </source>
</evidence>
<evidence type="ECO:0000259" key="6">
    <source>
        <dbReference type="Pfam" id="PF03936"/>
    </source>
</evidence>
<name>A0A5A7PER5_STRAF</name>
<comment type="caution">
    <text evidence="7">The sequence shown here is derived from an EMBL/GenBank/DDBJ whole genome shotgun (WGS) entry which is preliminary data.</text>
</comment>
<dbReference type="SUPFAM" id="SSF48239">
    <property type="entry name" value="Terpenoid cyclases/Protein prenyltransferases"/>
    <property type="match status" value="1"/>
</dbReference>
<keyword evidence="3" id="KW-0460">Magnesium</keyword>
<evidence type="ECO:0000256" key="4">
    <source>
        <dbReference type="ARBA" id="ARBA00023239"/>
    </source>
</evidence>
<feature type="domain" description="Terpene synthase N-terminal" evidence="5">
    <location>
        <begin position="3"/>
        <end position="183"/>
    </location>
</feature>
<keyword evidence="4" id="KW-0456">Lyase</keyword>
<dbReference type="InterPro" id="IPR001906">
    <property type="entry name" value="Terpene_synth_N"/>
</dbReference>
<dbReference type="AlphaFoldDB" id="A0A5A7PER5"/>
<dbReference type="InterPro" id="IPR008930">
    <property type="entry name" value="Terpenoid_cyclase/PrenylTrfase"/>
</dbReference>
<feature type="domain" description="Terpene synthase metal-binding" evidence="6">
    <location>
        <begin position="244"/>
        <end position="346"/>
    </location>
</feature>
<dbReference type="OrthoDB" id="1921927at2759"/>
<dbReference type="Gene3D" id="1.50.10.130">
    <property type="entry name" value="Terpene synthase, N-terminal domain"/>
    <property type="match status" value="1"/>
</dbReference>
<dbReference type="GO" id="GO:0010333">
    <property type="term" value="F:terpene synthase activity"/>
    <property type="evidence" value="ECO:0007669"/>
    <property type="project" value="InterPro"/>
</dbReference>
<dbReference type="PANTHER" id="PTHR31225">
    <property type="entry name" value="OS04G0344100 PROTEIN-RELATED"/>
    <property type="match status" value="1"/>
</dbReference>
<dbReference type="PANTHER" id="PTHR31225:SF0">
    <property type="entry name" value="S-(+)-LINALOOL SYNTHASE, CHLOROPLASTIC"/>
    <property type="match status" value="1"/>
</dbReference>
<keyword evidence="2" id="KW-0479">Metal-binding</keyword>
<dbReference type="GO" id="GO:0000287">
    <property type="term" value="F:magnesium ion binding"/>
    <property type="evidence" value="ECO:0007669"/>
    <property type="project" value="InterPro"/>
</dbReference>
<dbReference type="SUPFAM" id="SSF48576">
    <property type="entry name" value="Terpenoid synthases"/>
    <property type="match status" value="1"/>
</dbReference>
<keyword evidence="8" id="KW-1185">Reference proteome</keyword>
<evidence type="ECO:0000259" key="5">
    <source>
        <dbReference type="Pfam" id="PF01397"/>
    </source>
</evidence>
<gene>
    <name evidence="7" type="ORF">STAS_07255</name>
</gene>
<reference evidence="8" key="1">
    <citation type="journal article" date="2019" name="Curr. Biol.">
        <title>Genome Sequence of Striga asiatica Provides Insight into the Evolution of Plant Parasitism.</title>
        <authorList>
            <person name="Yoshida S."/>
            <person name="Kim S."/>
            <person name="Wafula E.K."/>
            <person name="Tanskanen J."/>
            <person name="Kim Y.M."/>
            <person name="Honaas L."/>
            <person name="Yang Z."/>
            <person name="Spallek T."/>
            <person name="Conn C.E."/>
            <person name="Ichihashi Y."/>
            <person name="Cheong K."/>
            <person name="Cui S."/>
            <person name="Der J.P."/>
            <person name="Gundlach H."/>
            <person name="Jiao Y."/>
            <person name="Hori C."/>
            <person name="Ishida J.K."/>
            <person name="Kasahara H."/>
            <person name="Kiba T."/>
            <person name="Kim M.S."/>
            <person name="Koo N."/>
            <person name="Laohavisit A."/>
            <person name="Lee Y.H."/>
            <person name="Lumba S."/>
            <person name="McCourt P."/>
            <person name="Mortimer J.C."/>
            <person name="Mutuku J.M."/>
            <person name="Nomura T."/>
            <person name="Sasaki-Sekimoto Y."/>
            <person name="Seto Y."/>
            <person name="Wang Y."/>
            <person name="Wakatake T."/>
            <person name="Sakakibara H."/>
            <person name="Demura T."/>
            <person name="Yamaguchi S."/>
            <person name="Yoneyama K."/>
            <person name="Manabe R.I."/>
            <person name="Nelson D.C."/>
            <person name="Schulman A.H."/>
            <person name="Timko M.P."/>
            <person name="dePamphilis C.W."/>
            <person name="Choi D."/>
            <person name="Shirasu K."/>
        </authorList>
    </citation>
    <scope>NUCLEOTIDE SEQUENCE [LARGE SCALE GENOMIC DNA]</scope>
    <source>
        <strain evidence="8">cv. UVA1</strain>
    </source>
</reference>
<proteinExistence type="predicted"/>
<dbReference type="InterPro" id="IPR050148">
    <property type="entry name" value="Terpene_synthase-like"/>
</dbReference>
<dbReference type="InterPro" id="IPR005630">
    <property type="entry name" value="Terpene_synthase_metal-bd"/>
</dbReference>
<dbReference type="Proteomes" id="UP000325081">
    <property type="component" value="Unassembled WGS sequence"/>
</dbReference>
<dbReference type="Pfam" id="PF01397">
    <property type="entry name" value="Terpene_synth"/>
    <property type="match status" value="1"/>
</dbReference>